<evidence type="ECO:0000313" key="2">
    <source>
        <dbReference type="WBParaSite" id="nRc.2.0.1.t12174-RA"/>
    </source>
</evidence>
<accession>A0A915IDA5</accession>
<dbReference type="WBParaSite" id="nRc.2.0.1.t12174-RA">
    <property type="protein sequence ID" value="nRc.2.0.1.t12174-RA"/>
    <property type="gene ID" value="nRc.2.0.1.g12174"/>
</dbReference>
<proteinExistence type="predicted"/>
<organism evidence="1 2">
    <name type="scientific">Romanomermis culicivorax</name>
    <name type="common">Nematode worm</name>
    <dbReference type="NCBI Taxonomy" id="13658"/>
    <lineage>
        <taxon>Eukaryota</taxon>
        <taxon>Metazoa</taxon>
        <taxon>Ecdysozoa</taxon>
        <taxon>Nematoda</taxon>
        <taxon>Enoplea</taxon>
        <taxon>Dorylaimia</taxon>
        <taxon>Mermithida</taxon>
        <taxon>Mermithoidea</taxon>
        <taxon>Mermithidae</taxon>
        <taxon>Romanomermis</taxon>
    </lineage>
</organism>
<dbReference type="Proteomes" id="UP000887565">
    <property type="component" value="Unplaced"/>
</dbReference>
<protein>
    <submittedName>
        <fullName evidence="2">Uncharacterized protein</fullName>
    </submittedName>
</protein>
<dbReference type="AlphaFoldDB" id="A0A915IDA5"/>
<sequence>MHKDENREKRDDTLSDVGFIVSKYMVALWATTAFGSCRAAIKKENALAKAPCRTLFPRTGTGSIKRPRQKCVSPLSAFGWDLFQDESFYMTSTERIFQSSAVKSSFTTFQKTSAPLGKVKQ</sequence>
<reference evidence="2" key="1">
    <citation type="submission" date="2022-11" db="UniProtKB">
        <authorList>
            <consortium name="WormBaseParasite"/>
        </authorList>
    </citation>
    <scope>IDENTIFICATION</scope>
</reference>
<name>A0A915IDA5_ROMCU</name>
<evidence type="ECO:0000313" key="1">
    <source>
        <dbReference type="Proteomes" id="UP000887565"/>
    </source>
</evidence>
<keyword evidence="1" id="KW-1185">Reference proteome</keyword>